<dbReference type="EMBL" id="KI913995">
    <property type="protein sequence ID" value="ETV93097.1"/>
    <property type="molecule type" value="Genomic_DNA"/>
</dbReference>
<sequence length="200" mass="22429">MVHQARAYDNKWRRGVRASQYNSVKMTHTKQCAAVLNDSDPRVDKIPSHCQAASTSSKRGDSSSHRVWCGATRRGKNWQNMMESALTTTGSINTACTRCSAVAHATHAHESLPTRQHERCTQRMLRGRGRPTTRADTVHSDFHANFSTSTKTRVHFVASSLYAVKLARLNPMHMCDNAKNDTTFAVPVWDAPGCRRLHVR</sequence>
<protein>
    <submittedName>
        <fullName evidence="2">Uncharacterized protein</fullName>
    </submittedName>
</protein>
<gene>
    <name evidence="2" type="ORF">H310_12891</name>
</gene>
<accession>A0A024THM7</accession>
<feature type="region of interest" description="Disordered" evidence="1">
    <location>
        <begin position="46"/>
        <end position="66"/>
    </location>
</feature>
<name>A0A024THM7_9STRA</name>
<dbReference type="EMBL" id="KI913995">
    <property type="protein sequence ID" value="ETV93096.1"/>
    <property type="molecule type" value="Genomic_DNA"/>
</dbReference>
<organism evidence="2">
    <name type="scientific">Aphanomyces invadans</name>
    <dbReference type="NCBI Taxonomy" id="157072"/>
    <lineage>
        <taxon>Eukaryota</taxon>
        <taxon>Sar</taxon>
        <taxon>Stramenopiles</taxon>
        <taxon>Oomycota</taxon>
        <taxon>Saprolegniomycetes</taxon>
        <taxon>Saprolegniales</taxon>
        <taxon>Verrucalvaceae</taxon>
        <taxon>Aphanomyces</taxon>
    </lineage>
</organism>
<proteinExistence type="predicted"/>
<evidence type="ECO:0000256" key="1">
    <source>
        <dbReference type="SAM" id="MobiDB-lite"/>
    </source>
</evidence>
<dbReference type="RefSeq" id="XP_008878363.1">
    <property type="nucleotide sequence ID" value="XM_008880141.1"/>
</dbReference>
<dbReference type="GeneID" id="20089941"/>
<dbReference type="AlphaFoldDB" id="A0A024THM7"/>
<reference evidence="2" key="1">
    <citation type="submission" date="2013-12" db="EMBL/GenBank/DDBJ databases">
        <title>The Genome Sequence of Aphanomyces invadans NJM9701.</title>
        <authorList>
            <consortium name="The Broad Institute Genomics Platform"/>
            <person name="Russ C."/>
            <person name="Tyler B."/>
            <person name="van West P."/>
            <person name="Dieguez-Uribeondo J."/>
            <person name="Young S.K."/>
            <person name="Zeng Q."/>
            <person name="Gargeya S."/>
            <person name="Fitzgerald M."/>
            <person name="Abouelleil A."/>
            <person name="Alvarado L."/>
            <person name="Chapman S.B."/>
            <person name="Gainer-Dewar J."/>
            <person name="Goldberg J."/>
            <person name="Griggs A."/>
            <person name="Gujja S."/>
            <person name="Hansen M."/>
            <person name="Howarth C."/>
            <person name="Imamovic A."/>
            <person name="Ireland A."/>
            <person name="Larimer J."/>
            <person name="McCowan C."/>
            <person name="Murphy C."/>
            <person name="Pearson M."/>
            <person name="Poon T.W."/>
            <person name="Priest M."/>
            <person name="Roberts A."/>
            <person name="Saif S."/>
            <person name="Shea T."/>
            <person name="Sykes S."/>
            <person name="Wortman J."/>
            <person name="Nusbaum C."/>
            <person name="Birren B."/>
        </authorList>
    </citation>
    <scope>NUCLEOTIDE SEQUENCE [LARGE SCALE GENOMIC DNA]</scope>
    <source>
        <strain evidence="2">NJM9701</strain>
    </source>
</reference>
<dbReference type="RefSeq" id="XP_008878361.1">
    <property type="nucleotide sequence ID" value="XM_008880139.1"/>
</dbReference>
<evidence type="ECO:0000313" key="2">
    <source>
        <dbReference type="EMBL" id="ETV93096.1"/>
    </source>
</evidence>
<dbReference type="VEuPathDB" id="FungiDB:H310_12891"/>